<evidence type="ECO:0000313" key="1">
    <source>
        <dbReference type="EMBL" id="MBE9665658.1"/>
    </source>
</evidence>
<dbReference type="EMBL" id="JADFFM010000001">
    <property type="protein sequence ID" value="MBE9665658.1"/>
    <property type="molecule type" value="Genomic_DNA"/>
</dbReference>
<gene>
    <name evidence="1" type="ORF">IRJ18_04740</name>
</gene>
<evidence type="ECO:0000313" key="2">
    <source>
        <dbReference type="Proteomes" id="UP000632774"/>
    </source>
</evidence>
<name>A0ABR9XE41_9SPHI</name>
<protein>
    <recommendedName>
        <fullName evidence="3">Lipoprotein</fullName>
    </recommendedName>
</protein>
<proteinExistence type="predicted"/>
<comment type="caution">
    <text evidence="1">The sequence shown here is derived from an EMBL/GenBank/DDBJ whole genome shotgun (WGS) entry which is preliminary data.</text>
</comment>
<evidence type="ECO:0008006" key="3">
    <source>
        <dbReference type="Google" id="ProtNLM"/>
    </source>
</evidence>
<reference evidence="1 2" key="1">
    <citation type="submission" date="2020-10" db="EMBL/GenBank/DDBJ databases">
        <title>Mucilaginibacter mali sp. nov., isolated from rhizosphere soil of apple orchard.</title>
        <authorList>
            <person name="Lee J.-S."/>
            <person name="Kim H.S."/>
            <person name="Kim J.-S."/>
        </authorList>
    </citation>
    <scope>NUCLEOTIDE SEQUENCE [LARGE SCALE GENOMIC DNA]</scope>
    <source>
        <strain evidence="1 2">KCTC 23157</strain>
    </source>
</reference>
<keyword evidence="2" id="KW-1185">Reference proteome</keyword>
<dbReference type="Proteomes" id="UP000632774">
    <property type="component" value="Unassembled WGS sequence"/>
</dbReference>
<organism evidence="1 2">
    <name type="scientific">Mucilaginibacter boryungensis</name>
    <dbReference type="NCBI Taxonomy" id="768480"/>
    <lineage>
        <taxon>Bacteria</taxon>
        <taxon>Pseudomonadati</taxon>
        <taxon>Bacteroidota</taxon>
        <taxon>Sphingobacteriia</taxon>
        <taxon>Sphingobacteriales</taxon>
        <taxon>Sphingobacteriaceae</taxon>
        <taxon>Mucilaginibacter</taxon>
    </lineage>
</organism>
<accession>A0ABR9XE41</accession>
<dbReference type="RefSeq" id="WP_194105051.1">
    <property type="nucleotide sequence ID" value="NZ_JADFFM010000001.1"/>
</dbReference>
<sequence>MLLALVLFITSCRPDVKETKGTLQYFDIKSFFKADSARLSKISFITKTVTHNNITETKKVHIDNWGREFELFTNSDINRPAWRESYSISKGDNITIYQAKTPELKTRRIVIGKTGNKVKWILILNHTKNLLYENSERLSYFPDSLYQIIKTQKVRVMSKNTYTIKGVFH</sequence>